<protein>
    <submittedName>
        <fullName evidence="1">Uncharacterized protein</fullName>
    </submittedName>
</protein>
<dbReference type="EMBL" id="CP112932">
    <property type="protein sequence ID" value="WPY01102.1"/>
    <property type="molecule type" value="Genomic_DNA"/>
</dbReference>
<reference evidence="1 2" key="1">
    <citation type="submission" date="2022-10" db="EMBL/GenBank/DDBJ databases">
        <title>Host association and intracellularity evolved multiple times independently in the Rickettsiales.</title>
        <authorList>
            <person name="Castelli M."/>
            <person name="Nardi T."/>
            <person name="Gammuto L."/>
            <person name="Bellinzona G."/>
            <person name="Sabaneyeva E."/>
            <person name="Potekhin A."/>
            <person name="Serra V."/>
            <person name="Petroni G."/>
            <person name="Sassera D."/>
        </authorList>
    </citation>
    <scope>NUCLEOTIDE SEQUENCE [LARGE SCALE GENOMIC DNA]</scope>
    <source>
        <strain evidence="1 2">Kr 154-4</strain>
    </source>
</reference>
<evidence type="ECO:0000313" key="2">
    <source>
        <dbReference type="Proteomes" id="UP001326613"/>
    </source>
</evidence>
<dbReference type="Proteomes" id="UP001326613">
    <property type="component" value="Chromosome"/>
</dbReference>
<proteinExistence type="predicted"/>
<name>A0ABZ0UWU6_9RICK</name>
<gene>
    <name evidence="1" type="ORF">Trichorick_01000</name>
</gene>
<dbReference type="RefSeq" id="WP_323737904.1">
    <property type="nucleotide sequence ID" value="NZ_CP112932.1"/>
</dbReference>
<keyword evidence="2" id="KW-1185">Reference proteome</keyword>
<sequence length="97" mass="10589">MCRKKGQGLIADVLSNAIYNASTGNDEARELAIEVISTGIVDLKSTFYNLYAPNGQATLKFYATLKGEYGVVEAIERQEHNLHNLEVEVSGDALDIV</sequence>
<accession>A0ABZ0UWU6</accession>
<evidence type="ECO:0000313" key="1">
    <source>
        <dbReference type="EMBL" id="WPY01102.1"/>
    </source>
</evidence>
<organism evidence="1 2">
    <name type="scientific">Candidatus Trichorickettsia mobilis</name>
    <dbReference type="NCBI Taxonomy" id="1346319"/>
    <lineage>
        <taxon>Bacteria</taxon>
        <taxon>Pseudomonadati</taxon>
        <taxon>Pseudomonadota</taxon>
        <taxon>Alphaproteobacteria</taxon>
        <taxon>Rickettsiales</taxon>
        <taxon>Rickettsiaceae</taxon>
        <taxon>Rickettsieae</taxon>
        <taxon>Candidatus Trichorickettsia</taxon>
    </lineage>
</organism>